<feature type="transmembrane region" description="Helical" evidence="1">
    <location>
        <begin position="437"/>
        <end position="456"/>
    </location>
</feature>
<proteinExistence type="predicted"/>
<feature type="transmembrane region" description="Helical" evidence="1">
    <location>
        <begin position="468"/>
        <end position="484"/>
    </location>
</feature>
<comment type="caution">
    <text evidence="2">The sequence shown here is derived from an EMBL/GenBank/DDBJ whole genome shotgun (WGS) entry which is preliminary data.</text>
</comment>
<feature type="transmembrane region" description="Helical" evidence="1">
    <location>
        <begin position="23"/>
        <end position="41"/>
    </location>
</feature>
<keyword evidence="1" id="KW-1133">Transmembrane helix</keyword>
<keyword evidence="1" id="KW-0472">Membrane</keyword>
<accession>A0ABT6F864</accession>
<keyword evidence="3" id="KW-1185">Reference proteome</keyword>
<reference evidence="2 3" key="1">
    <citation type="submission" date="2023-03" db="EMBL/GenBank/DDBJ databases">
        <title>Paludisphaera mucosa sp. nov. a novel planctomycete from northern fen.</title>
        <authorList>
            <person name="Ivanova A."/>
        </authorList>
    </citation>
    <scope>NUCLEOTIDE SEQUENCE [LARGE SCALE GENOMIC DNA]</scope>
    <source>
        <strain evidence="2 3">Pla2</strain>
    </source>
</reference>
<evidence type="ECO:0000256" key="1">
    <source>
        <dbReference type="SAM" id="Phobius"/>
    </source>
</evidence>
<feature type="transmembrane region" description="Helical" evidence="1">
    <location>
        <begin position="293"/>
        <end position="315"/>
    </location>
</feature>
<dbReference type="Proteomes" id="UP001216907">
    <property type="component" value="Unassembled WGS sequence"/>
</dbReference>
<evidence type="ECO:0008006" key="4">
    <source>
        <dbReference type="Google" id="ProtNLM"/>
    </source>
</evidence>
<dbReference type="RefSeq" id="WP_277860129.1">
    <property type="nucleotide sequence ID" value="NZ_JARRAG010000001.1"/>
</dbReference>
<feature type="transmembrane region" description="Helical" evidence="1">
    <location>
        <begin position="379"/>
        <end position="399"/>
    </location>
</feature>
<keyword evidence="1" id="KW-0812">Transmembrane</keyword>
<organism evidence="2 3">
    <name type="scientific">Paludisphaera mucosa</name>
    <dbReference type="NCBI Taxonomy" id="3030827"/>
    <lineage>
        <taxon>Bacteria</taxon>
        <taxon>Pseudomonadati</taxon>
        <taxon>Planctomycetota</taxon>
        <taxon>Planctomycetia</taxon>
        <taxon>Isosphaerales</taxon>
        <taxon>Isosphaeraceae</taxon>
        <taxon>Paludisphaera</taxon>
    </lineage>
</organism>
<feature type="transmembrane region" description="Helical" evidence="1">
    <location>
        <begin position="406"/>
        <end position="425"/>
    </location>
</feature>
<name>A0ABT6F864_9BACT</name>
<feature type="transmembrane region" description="Helical" evidence="1">
    <location>
        <begin position="168"/>
        <end position="191"/>
    </location>
</feature>
<gene>
    <name evidence="2" type="ORF">PZE19_08365</name>
</gene>
<feature type="transmembrane region" description="Helical" evidence="1">
    <location>
        <begin position="203"/>
        <end position="220"/>
    </location>
</feature>
<feature type="transmembrane region" description="Helical" evidence="1">
    <location>
        <begin position="256"/>
        <end position="286"/>
    </location>
</feature>
<sequence length="507" mass="56583">MSTAEAHEPPVDVSAPRSEPRRLIGTLLIATATALALGALLRQPTMMGANDISRWCTIWSLLERGTYVIDDCPWHPETQDKVQIPANPPQDGPDGQPLKHYYSSKPALLPTLIAGLLYPARTLVGVPLDRVVLQPREARWSQVPDPDHPGKVKGVLTTPDQPVKWPSYVYYFKPILILLNIIPFCGFLVLFARILDRCARTDWAWTYSLFAAAFGTYLLPYTQTLNNHTVAAFTAFFALDQFLRIWDDGADEGWRFALVGLLAGFTATNELPAAAFLGLLGLALAARYPARTIAWFVPFAALPLLALATSQYAAFGKFKLAYEEFGTDAYEFEGSLWKTPLELDALNLPWTKPEEAARRGIVGESYAKYLLHMTLGHHGFWSLSPIFLVAAIGLVSLLRTRGRLSAVAWLTLGLTVILLAFYTWNPKARNYGGSAQGLRWLFWLIPFWLLMLPAALDAIADRPWLRRLAVLALFVSVMSVGYAMRGPWSNPWIQDMIEHLGLYTLPR</sequence>
<evidence type="ECO:0000313" key="2">
    <source>
        <dbReference type="EMBL" id="MDG3003781.1"/>
    </source>
</evidence>
<protein>
    <recommendedName>
        <fullName evidence="4">Glycosyltransferase RgtA/B/C/D-like domain-containing protein</fullName>
    </recommendedName>
</protein>
<evidence type="ECO:0000313" key="3">
    <source>
        <dbReference type="Proteomes" id="UP001216907"/>
    </source>
</evidence>
<dbReference type="EMBL" id="JARRAG010000001">
    <property type="protein sequence ID" value="MDG3003781.1"/>
    <property type="molecule type" value="Genomic_DNA"/>
</dbReference>